<dbReference type="InterPro" id="IPR034772">
    <property type="entry name" value="CPSF6/7"/>
</dbReference>
<evidence type="ECO:0000256" key="1">
    <source>
        <dbReference type="ARBA" id="ARBA00006265"/>
    </source>
</evidence>
<feature type="region of interest" description="Disordered" evidence="3">
    <location>
        <begin position="464"/>
        <end position="625"/>
    </location>
</feature>
<feature type="compositionally biased region" description="Gly residues" evidence="3">
    <location>
        <begin position="320"/>
        <end position="333"/>
    </location>
</feature>
<feature type="compositionally biased region" description="Gly residues" evidence="3">
    <location>
        <begin position="369"/>
        <end position="395"/>
    </location>
</feature>
<dbReference type="AlphaFoldDB" id="A0AAW1HGS8"/>
<dbReference type="GO" id="GO:0006397">
    <property type="term" value="P:mRNA processing"/>
    <property type="evidence" value="ECO:0007669"/>
    <property type="project" value="UniProtKB-KW"/>
</dbReference>
<dbReference type="EMBL" id="JBDFQZ010000011">
    <property type="protein sequence ID" value="KAK9675494.1"/>
    <property type="molecule type" value="Genomic_DNA"/>
</dbReference>
<dbReference type="EMBL" id="JBDFQZ010000011">
    <property type="protein sequence ID" value="KAK9675492.1"/>
    <property type="molecule type" value="Genomic_DNA"/>
</dbReference>
<dbReference type="PANTHER" id="PTHR23204">
    <property type="entry name" value="CLEAVAGE AND POLYADENYLATION SPECIFIC FACTOR"/>
    <property type="match status" value="1"/>
</dbReference>
<proteinExistence type="inferred from homology"/>
<feature type="compositionally biased region" description="Gly residues" evidence="3">
    <location>
        <begin position="341"/>
        <end position="359"/>
    </location>
</feature>
<evidence type="ECO:0000313" key="6">
    <source>
        <dbReference type="Proteomes" id="UP001443914"/>
    </source>
</evidence>
<dbReference type="EMBL" id="JBDFQZ010000011">
    <property type="protein sequence ID" value="KAK9675496.1"/>
    <property type="molecule type" value="Genomic_DNA"/>
</dbReference>
<feature type="compositionally biased region" description="Basic and acidic residues" evidence="3">
    <location>
        <begin position="526"/>
        <end position="580"/>
    </location>
</feature>
<feature type="region of interest" description="Disordered" evidence="3">
    <location>
        <begin position="1"/>
        <end position="24"/>
    </location>
</feature>
<dbReference type="GO" id="GO:0003723">
    <property type="term" value="F:RNA binding"/>
    <property type="evidence" value="ECO:0007669"/>
    <property type="project" value="UniProtKB-UniRule"/>
</dbReference>
<evidence type="ECO:0000313" key="5">
    <source>
        <dbReference type="EMBL" id="KAK9675496.1"/>
    </source>
</evidence>
<feature type="region of interest" description="Disordered" evidence="3">
    <location>
        <begin position="289"/>
        <end position="404"/>
    </location>
</feature>
<keyword evidence="2" id="KW-0694">RNA-binding</keyword>
<dbReference type="InterPro" id="IPR012677">
    <property type="entry name" value="Nucleotide-bd_a/b_plait_sf"/>
</dbReference>
<dbReference type="PROSITE" id="PS50102">
    <property type="entry name" value="RRM"/>
    <property type="match status" value="1"/>
</dbReference>
<organism evidence="5 6">
    <name type="scientific">Saponaria officinalis</name>
    <name type="common">Common soapwort</name>
    <name type="synonym">Lychnis saponaria</name>
    <dbReference type="NCBI Taxonomy" id="3572"/>
    <lineage>
        <taxon>Eukaryota</taxon>
        <taxon>Viridiplantae</taxon>
        <taxon>Streptophyta</taxon>
        <taxon>Embryophyta</taxon>
        <taxon>Tracheophyta</taxon>
        <taxon>Spermatophyta</taxon>
        <taxon>Magnoliopsida</taxon>
        <taxon>eudicotyledons</taxon>
        <taxon>Gunneridae</taxon>
        <taxon>Pentapetalae</taxon>
        <taxon>Caryophyllales</taxon>
        <taxon>Caryophyllaceae</taxon>
        <taxon>Caryophylleae</taxon>
        <taxon>Saponaria</taxon>
    </lineage>
</organism>
<dbReference type="EMBL" id="JBDFQZ010000011">
    <property type="protein sequence ID" value="KAK9675491.1"/>
    <property type="molecule type" value="Genomic_DNA"/>
</dbReference>
<feature type="domain" description="RRM" evidence="4">
    <location>
        <begin position="200"/>
        <end position="278"/>
    </location>
</feature>
<comment type="caution">
    <text evidence="5">The sequence shown here is derived from an EMBL/GenBank/DDBJ whole genome shotgun (WGS) entry which is preliminary data.</text>
</comment>
<evidence type="ECO:0000256" key="3">
    <source>
        <dbReference type="SAM" id="MobiDB-lite"/>
    </source>
</evidence>
<sequence>MDPPAEEQIDFGDGDYGSSHKLQYQGSGTIPALAEEEMMGDDDDYEDLYDGVNVGEAFSLYHQPEPPAAANMGNGGHQAQTYHVPEPRRDAGVSQNAGSSVPPADGRYQNAGVGGNTGFQVPDSGVRNGASGNTGFQVPMSQKPAVNISDVSKANNPVLGGSMGVQEIPNNQMAVNANQSMNHGGMDDNIIRPQVDNGPTMLFVGELHWWTTDVEIESVLSQYGKVKEVKFFDERASGKSKGYCQVEFYDSVAAASCKEGMNGYMFNGRACVVTFASPQTLKQMGTAYANKNPQQPQPLNQGRRNVNDGPVRGGSNYPAGDGGRNFGRTGWRGGNQNAPGRGPGGGGVGGGPRGRGGFMGPRNSLGNAAGMGGGSMGNFSQGLGGPGFGGPGGGMVPPQGMMGPGFDPTFMGRGGYGGFPGPGFPGIMPPFQAVNPMGLTGVAPHVNPAFFNRGMAPNGMGMMGNTGMEGHPGGMWGDPSMGGWGGEEHDQRTRESSYGGGDDVASEYGYGEGNPEKTTRTTAPPPREKERVSERDYSGTSDRRYRDEREQDWDRSDRDRKYRDEKGSYREHRHKERDSGYEDDWDKGQSSSRSRSRSRAVAEDDHRSSRSRDADYGKRRRAPSE</sequence>
<protein>
    <recommendedName>
        <fullName evidence="4">RRM domain-containing protein</fullName>
    </recommendedName>
</protein>
<dbReference type="EMBL" id="JBDFQZ010000011">
    <property type="protein sequence ID" value="KAK9675497.1"/>
    <property type="molecule type" value="Genomic_DNA"/>
</dbReference>
<feature type="compositionally biased region" description="Acidic residues" evidence="3">
    <location>
        <begin position="1"/>
        <end position="13"/>
    </location>
</feature>
<feature type="compositionally biased region" description="Gly residues" evidence="3">
    <location>
        <begin position="470"/>
        <end position="485"/>
    </location>
</feature>
<accession>A0AAW1HGS8</accession>
<keyword evidence="6" id="KW-1185">Reference proteome</keyword>
<dbReference type="SUPFAM" id="SSF54928">
    <property type="entry name" value="RNA-binding domain, RBD"/>
    <property type="match status" value="1"/>
</dbReference>
<dbReference type="SMART" id="SM00360">
    <property type="entry name" value="RRM"/>
    <property type="match status" value="1"/>
</dbReference>
<dbReference type="CDD" id="cd12372">
    <property type="entry name" value="RRM_CFIm68_CFIm59"/>
    <property type="match status" value="1"/>
</dbReference>
<dbReference type="Proteomes" id="UP001443914">
    <property type="component" value="Unassembled WGS sequence"/>
</dbReference>
<dbReference type="EMBL" id="JBDFQZ010000011">
    <property type="protein sequence ID" value="KAK9675493.1"/>
    <property type="molecule type" value="Genomic_DNA"/>
</dbReference>
<feature type="compositionally biased region" description="Basic and acidic residues" evidence="3">
    <location>
        <begin position="600"/>
        <end position="625"/>
    </location>
</feature>
<gene>
    <name evidence="5" type="ORF">RND81_11G010400</name>
</gene>
<evidence type="ECO:0000259" key="4">
    <source>
        <dbReference type="PROSITE" id="PS50102"/>
    </source>
</evidence>
<evidence type="ECO:0000256" key="2">
    <source>
        <dbReference type="PROSITE-ProRule" id="PRU00176"/>
    </source>
</evidence>
<comment type="similarity">
    <text evidence="1">Belongs to the RRM CPSF6/7 family.</text>
</comment>
<reference evidence="5 6" key="1">
    <citation type="submission" date="2024-03" db="EMBL/GenBank/DDBJ databases">
        <title>WGS assembly of Saponaria officinalis var. Norfolk2.</title>
        <authorList>
            <person name="Jenkins J."/>
            <person name="Shu S."/>
            <person name="Grimwood J."/>
            <person name="Barry K."/>
            <person name="Goodstein D."/>
            <person name="Schmutz J."/>
            <person name="Leebens-Mack J."/>
            <person name="Osbourn A."/>
        </authorList>
    </citation>
    <scope>NUCLEOTIDE SEQUENCE [LARGE SCALE GENOMIC DNA]</scope>
    <source>
        <strain evidence="6">cv. Norfolk2</strain>
        <strain evidence="5">JIC</strain>
        <tissue evidence="5">Leaf</tissue>
    </source>
</reference>
<feature type="compositionally biased region" description="Basic and acidic residues" evidence="3">
    <location>
        <begin position="486"/>
        <end position="495"/>
    </location>
</feature>
<dbReference type="Gene3D" id="3.30.70.330">
    <property type="match status" value="1"/>
</dbReference>
<name>A0AAW1HGS8_SAPOF</name>
<dbReference type="InterPro" id="IPR035979">
    <property type="entry name" value="RBD_domain_sf"/>
</dbReference>
<dbReference type="GO" id="GO:0005634">
    <property type="term" value="C:nucleus"/>
    <property type="evidence" value="ECO:0007669"/>
    <property type="project" value="UniProtKB-SubCell"/>
</dbReference>
<dbReference type="EMBL" id="JBDFQZ010000011">
    <property type="protein sequence ID" value="KAK9675495.1"/>
    <property type="molecule type" value="Genomic_DNA"/>
</dbReference>
<dbReference type="InterPro" id="IPR000504">
    <property type="entry name" value="RRM_dom"/>
</dbReference>
<dbReference type="Pfam" id="PF00076">
    <property type="entry name" value="RRM_1"/>
    <property type="match status" value="1"/>
</dbReference>